<dbReference type="GO" id="GO:0005615">
    <property type="term" value="C:extracellular space"/>
    <property type="evidence" value="ECO:0007669"/>
    <property type="project" value="InterPro"/>
</dbReference>
<dbReference type="eggNOG" id="KOG4160">
    <property type="taxonomic scope" value="Eukaryota"/>
</dbReference>
<evidence type="ECO:0008006" key="7">
    <source>
        <dbReference type="Google" id="ProtNLM"/>
    </source>
</evidence>
<dbReference type="PANTHER" id="PTHR46801:SF2">
    <property type="entry name" value="LIPOPOLYSACCHARIDE-BINDING PROTEIN"/>
    <property type="match status" value="1"/>
</dbReference>
<evidence type="ECO:0000259" key="3">
    <source>
        <dbReference type="SMART" id="SM00328"/>
    </source>
</evidence>
<organism evidence="5 6">
    <name type="scientific">Amborella trichopoda</name>
    <dbReference type="NCBI Taxonomy" id="13333"/>
    <lineage>
        <taxon>Eukaryota</taxon>
        <taxon>Viridiplantae</taxon>
        <taxon>Streptophyta</taxon>
        <taxon>Embryophyta</taxon>
        <taxon>Tracheophyta</taxon>
        <taxon>Spermatophyta</taxon>
        <taxon>Magnoliopsida</taxon>
        <taxon>Amborellales</taxon>
        <taxon>Amborellaceae</taxon>
        <taxon>Amborella</taxon>
    </lineage>
</organism>
<dbReference type="CDD" id="cd00026">
    <property type="entry name" value="BPI2"/>
    <property type="match status" value="1"/>
</dbReference>
<dbReference type="KEGG" id="atr:18429747"/>
<dbReference type="SUPFAM" id="SSF55394">
    <property type="entry name" value="Bactericidal permeability-increasing protein, BPI"/>
    <property type="match status" value="2"/>
</dbReference>
<dbReference type="InterPro" id="IPR030675">
    <property type="entry name" value="BPI/LBP"/>
</dbReference>
<dbReference type="InterPro" id="IPR017943">
    <property type="entry name" value="Bactericidal_perm-incr_a/b_dom"/>
</dbReference>
<proteinExistence type="predicted"/>
<dbReference type="STRING" id="13333.W1NVL9"/>
<feature type="signal peptide" evidence="2">
    <location>
        <begin position="1"/>
        <end position="20"/>
    </location>
</feature>
<accession>W1NVL9</accession>
<feature type="domain" description="Lipid-binding serum glycoprotein C-terminal" evidence="4">
    <location>
        <begin position="276"/>
        <end position="473"/>
    </location>
</feature>
<dbReference type="PIRSF" id="PIRSF002417">
    <property type="entry name" value="Lipid_binding_protein"/>
    <property type="match status" value="1"/>
</dbReference>
<dbReference type="EMBL" id="KI394757">
    <property type="protein sequence ID" value="ERN01662.1"/>
    <property type="molecule type" value="Genomic_DNA"/>
</dbReference>
<dbReference type="SMART" id="SM00329">
    <property type="entry name" value="BPI2"/>
    <property type="match status" value="1"/>
</dbReference>
<dbReference type="InterPro" id="IPR045897">
    <property type="entry name" value="BPI/LBP_pln"/>
</dbReference>
<gene>
    <name evidence="5" type="ORF">AMTR_s00090p00123420</name>
</gene>
<keyword evidence="2" id="KW-0732">Signal</keyword>
<dbReference type="Gene3D" id="3.15.10.10">
    <property type="entry name" value="Bactericidal permeability-increasing protein, domain 1"/>
    <property type="match status" value="1"/>
</dbReference>
<dbReference type="PANTHER" id="PTHR46801">
    <property type="entry name" value="OS06G0309200 PROTEIN"/>
    <property type="match status" value="1"/>
</dbReference>
<name>W1NVL9_AMBTC</name>
<sequence>MATTLLFFLLSLLSLPPTFSLQLDTHGSISVLISEKGLVFVKDLLVQQALLSLTPLHVPSIKKSINIPFIGGIEATLSNITLLEINVSSTYIRPGDTGVVIVASGAMAHISMDWKYSYSSWLIPVDISDGGGASVQVDGLEVGLTLKIVNHGGSLNLIIMECGCSLKDISITLDGGASWFYQGIVNAFEEQIISAVETAVTKKIKQGIRKLDLFLENLPKKIPVDDISTLNVTFVSDPLMGQSSISFEINGLFMATDKLAPSNYHFRHSQNKVSCSSASKMLGISLNEAVFNSASATYFSAGFMSWIVDKIDQSLLNTAGWRFIIPQLYKKYPNADMNLNISLSSPPYLSITRDGITTTVFADMTIDVLNSNEITPVACISMVVSCSGSVEILKNNLTGQAGYGDFRLQLKWSKVGNFHMYLIQAAVRVLLADVFVPYVNSRLRNGFPLPIIHGFTLSNADIIYADSRVVVCTDVEHTDAF</sequence>
<dbReference type="OMA" id="WKARKRF"/>
<dbReference type="SMART" id="SM00328">
    <property type="entry name" value="BPI1"/>
    <property type="match status" value="1"/>
</dbReference>
<dbReference type="Gene3D" id="3.15.20.10">
    <property type="entry name" value="Bactericidal permeability-increasing protein, domain 2"/>
    <property type="match status" value="1"/>
</dbReference>
<reference evidence="6" key="1">
    <citation type="journal article" date="2013" name="Science">
        <title>The Amborella genome and the evolution of flowering plants.</title>
        <authorList>
            <consortium name="Amborella Genome Project"/>
        </authorList>
    </citation>
    <scope>NUCLEOTIDE SEQUENCE [LARGE SCALE GENOMIC DNA]</scope>
</reference>
<dbReference type="InterPro" id="IPR017942">
    <property type="entry name" value="Lipid-bd_serum_glycop_N"/>
</dbReference>
<dbReference type="HOGENOM" id="CLU_028970_0_0_1"/>
<dbReference type="Pfam" id="PF02886">
    <property type="entry name" value="LBP_BPI_CETP_C"/>
    <property type="match status" value="1"/>
</dbReference>
<dbReference type="Proteomes" id="UP000017836">
    <property type="component" value="Unassembled WGS sequence"/>
</dbReference>
<evidence type="ECO:0000313" key="5">
    <source>
        <dbReference type="EMBL" id="ERN01662.1"/>
    </source>
</evidence>
<evidence type="ECO:0000259" key="4">
    <source>
        <dbReference type="SMART" id="SM00329"/>
    </source>
</evidence>
<feature type="chain" id="PRO_5004806986" description="Lipid-binding serum glycoprotein C-terminal domain-containing protein" evidence="2">
    <location>
        <begin position="21"/>
        <end position="481"/>
    </location>
</feature>
<keyword evidence="6" id="KW-1185">Reference proteome</keyword>
<protein>
    <recommendedName>
        <fullName evidence="7">Lipid-binding serum glycoprotein C-terminal domain-containing protein</fullName>
    </recommendedName>
</protein>
<evidence type="ECO:0000256" key="2">
    <source>
        <dbReference type="SAM" id="SignalP"/>
    </source>
</evidence>
<evidence type="ECO:0000256" key="1">
    <source>
        <dbReference type="ARBA" id="ARBA00023180"/>
    </source>
</evidence>
<keyword evidence="1" id="KW-0325">Glycoprotein</keyword>
<dbReference type="Gramene" id="ERN01662">
    <property type="protein sequence ID" value="ERN01662"/>
    <property type="gene ID" value="AMTR_s00090p00123420"/>
</dbReference>
<feature type="domain" description="Lipid-binding serum glycoprotein N-terminal" evidence="3">
    <location>
        <begin position="33"/>
        <end position="258"/>
    </location>
</feature>
<dbReference type="OrthoDB" id="10255543at2759"/>
<dbReference type="Pfam" id="PF01273">
    <property type="entry name" value="LBP_BPI_CETP"/>
    <property type="match status" value="1"/>
</dbReference>
<evidence type="ECO:0000313" key="6">
    <source>
        <dbReference type="Proteomes" id="UP000017836"/>
    </source>
</evidence>
<dbReference type="InterPro" id="IPR001124">
    <property type="entry name" value="Lipid-bd_serum_glycop_C"/>
</dbReference>
<dbReference type="GO" id="GO:1903409">
    <property type="term" value="P:reactive oxygen species biosynthetic process"/>
    <property type="evidence" value="ECO:0000318"/>
    <property type="project" value="GO_Central"/>
</dbReference>
<dbReference type="AlphaFoldDB" id="W1NVL9"/>
<dbReference type="GO" id="GO:0001530">
    <property type="term" value="F:lipopolysaccharide binding"/>
    <property type="evidence" value="ECO:0000318"/>
    <property type="project" value="GO_Central"/>
</dbReference>
<dbReference type="GO" id="GO:0010468">
    <property type="term" value="P:regulation of gene expression"/>
    <property type="evidence" value="ECO:0007669"/>
    <property type="project" value="EnsemblPlants"/>
</dbReference>